<dbReference type="Gene3D" id="1.10.760.10">
    <property type="entry name" value="Cytochrome c-like domain"/>
    <property type="match status" value="2"/>
</dbReference>
<dbReference type="GO" id="GO:0030313">
    <property type="term" value="C:cell envelope"/>
    <property type="evidence" value="ECO:0007669"/>
    <property type="project" value="UniProtKB-SubCell"/>
</dbReference>
<dbReference type="InterPro" id="IPR025965">
    <property type="entry name" value="FlgD/Vpr_Ig-like"/>
</dbReference>
<dbReference type="Proteomes" id="UP000319771">
    <property type="component" value="Unassembled WGS sequence"/>
</dbReference>
<sequence>MRWNPLLRSTVVLMLPASLALAQGPPPPPPLTPLPPPPQPAENPVTTAKANLGKTLFWDEQVSSTRTVACGSCHQARTGGSDPRSLLGSTRATNPGPDGTRGTADDVLGSPGVVLNTASGAFSWSTVYGLGEQVTGRTAPSNINAAYAPEQFWDGRASSAFVDPQTGATVIAAGGSLESQVLGPPVSSTEMGHIGRDWSDVAARVAAAMPLALSPAVPADLLNWLSGRTYAQLFTEAFGNAAVTGARIAMAIATYERTLFSTQTPFDAEIAGTPSLTPQERAGMQLFGQVGCAGCHAGSLTSDERFHYTGVRPVAEDSGRIVVSHDLADLGAMKTPGLRNVALRPAFMHDGRFTTLVQVVDFYDRGGDFTAPNKAPAVRPLGLTPQQKAALVAFMTRPLTDPRVAAGTAPFDKPGLYSESGLVPQVLTGGVAGGGGLAPQPVALEPPLAGDPVFTVGVTGAKGGAEAVLVLDDAEPPADQGVPASGSFARLTTTLQGSGASDGFGSVSLGVADDAALYGRVLYGRWFVDDASAPGGVASSPAFRLQIFGANAAGVLAAGPGARNAGTLRLYASEPSPFRESTVLRFDLASPAKVRLMVYDLGGRSVRRLFDRASAPAGGYALSWDGRDDAGRVVPGGVYFYRLETDHGAATARVVRLQ</sequence>
<dbReference type="GO" id="GO:0020037">
    <property type="term" value="F:heme binding"/>
    <property type="evidence" value="ECO:0007669"/>
    <property type="project" value="InterPro"/>
</dbReference>
<dbReference type="Pfam" id="PF00034">
    <property type="entry name" value="Cytochrom_C"/>
    <property type="match status" value="1"/>
</dbReference>
<dbReference type="InterPro" id="IPR009056">
    <property type="entry name" value="Cyt_c-like_dom"/>
</dbReference>
<feature type="region of interest" description="Disordered" evidence="8">
    <location>
        <begin position="73"/>
        <end position="108"/>
    </location>
</feature>
<evidence type="ECO:0000259" key="10">
    <source>
        <dbReference type="PROSITE" id="PS51007"/>
    </source>
</evidence>
<accession>A0A538UD72</accession>
<reference evidence="11 12" key="1">
    <citation type="journal article" date="2019" name="Nat. Microbiol.">
        <title>Mediterranean grassland soil C-N compound turnover is dependent on rainfall and depth, and is mediated by genomically divergent microorganisms.</title>
        <authorList>
            <person name="Diamond S."/>
            <person name="Andeer P.F."/>
            <person name="Li Z."/>
            <person name="Crits-Christoph A."/>
            <person name="Burstein D."/>
            <person name="Anantharaman K."/>
            <person name="Lane K.R."/>
            <person name="Thomas B.C."/>
            <person name="Pan C."/>
            <person name="Northen T.R."/>
            <person name="Banfield J.F."/>
        </authorList>
    </citation>
    <scope>NUCLEOTIDE SEQUENCE [LARGE SCALE GENOMIC DNA]</scope>
    <source>
        <strain evidence="11">WS_11</strain>
    </source>
</reference>
<dbReference type="GO" id="GO:0004130">
    <property type="term" value="F:cytochrome-c peroxidase activity"/>
    <property type="evidence" value="ECO:0007669"/>
    <property type="project" value="TreeGrafter"/>
</dbReference>
<dbReference type="EMBL" id="VBPB01000037">
    <property type="protein sequence ID" value="TMQ73855.1"/>
    <property type="molecule type" value="Genomic_DNA"/>
</dbReference>
<gene>
    <name evidence="11" type="ORF">E6K81_02580</name>
</gene>
<comment type="caution">
    <text evidence="11">The sequence shown here is derived from an EMBL/GenBank/DDBJ whole genome shotgun (WGS) entry which is preliminary data.</text>
</comment>
<evidence type="ECO:0000256" key="3">
    <source>
        <dbReference type="ARBA" id="ARBA00022723"/>
    </source>
</evidence>
<name>A0A538UD72_UNCEI</name>
<dbReference type="GO" id="GO:0009055">
    <property type="term" value="F:electron transfer activity"/>
    <property type="evidence" value="ECO:0007669"/>
    <property type="project" value="InterPro"/>
</dbReference>
<keyword evidence="6 7" id="KW-0408">Iron</keyword>
<evidence type="ECO:0000256" key="9">
    <source>
        <dbReference type="SAM" id="SignalP"/>
    </source>
</evidence>
<evidence type="ECO:0000256" key="5">
    <source>
        <dbReference type="ARBA" id="ARBA00023002"/>
    </source>
</evidence>
<dbReference type="Pfam" id="PF13860">
    <property type="entry name" value="FlgD_ig"/>
    <property type="match status" value="1"/>
</dbReference>
<evidence type="ECO:0000256" key="7">
    <source>
        <dbReference type="PROSITE-ProRule" id="PRU00433"/>
    </source>
</evidence>
<dbReference type="AlphaFoldDB" id="A0A538UD72"/>
<dbReference type="InterPro" id="IPR004852">
    <property type="entry name" value="Di-haem_cyt_c_peroxidsae"/>
</dbReference>
<keyword evidence="3 7" id="KW-0479">Metal-binding</keyword>
<dbReference type="PANTHER" id="PTHR30600">
    <property type="entry name" value="CYTOCHROME C PEROXIDASE-RELATED"/>
    <property type="match status" value="1"/>
</dbReference>
<feature type="chain" id="PRO_5022173352" description="Cytochrome c domain-containing protein" evidence="9">
    <location>
        <begin position="23"/>
        <end position="658"/>
    </location>
</feature>
<feature type="domain" description="Cytochrome c" evidence="10">
    <location>
        <begin position="48"/>
        <end position="229"/>
    </location>
</feature>
<dbReference type="Pfam" id="PF03150">
    <property type="entry name" value="CCP_MauG"/>
    <property type="match status" value="1"/>
</dbReference>
<evidence type="ECO:0000256" key="4">
    <source>
        <dbReference type="ARBA" id="ARBA00022729"/>
    </source>
</evidence>
<comment type="subcellular location">
    <subcellularLocation>
        <location evidence="1">Cell envelope</location>
    </subcellularLocation>
</comment>
<feature type="region of interest" description="Disordered" evidence="8">
    <location>
        <begin position="23"/>
        <end position="46"/>
    </location>
</feature>
<dbReference type="GO" id="GO:0046872">
    <property type="term" value="F:metal ion binding"/>
    <property type="evidence" value="ECO:0007669"/>
    <property type="project" value="UniProtKB-KW"/>
</dbReference>
<protein>
    <recommendedName>
        <fullName evidence="10">Cytochrome c domain-containing protein</fullName>
    </recommendedName>
</protein>
<evidence type="ECO:0000256" key="6">
    <source>
        <dbReference type="ARBA" id="ARBA00023004"/>
    </source>
</evidence>
<keyword evidence="5" id="KW-0560">Oxidoreductase</keyword>
<feature type="signal peptide" evidence="9">
    <location>
        <begin position="1"/>
        <end position="22"/>
    </location>
</feature>
<dbReference type="SUPFAM" id="SSF46626">
    <property type="entry name" value="Cytochrome c"/>
    <property type="match status" value="2"/>
</dbReference>
<keyword evidence="2 7" id="KW-0349">Heme</keyword>
<feature type="domain" description="Cytochrome c" evidence="10">
    <location>
        <begin position="278"/>
        <end position="399"/>
    </location>
</feature>
<evidence type="ECO:0000313" key="11">
    <source>
        <dbReference type="EMBL" id="TMQ73855.1"/>
    </source>
</evidence>
<evidence type="ECO:0000256" key="1">
    <source>
        <dbReference type="ARBA" id="ARBA00004196"/>
    </source>
</evidence>
<keyword evidence="4 9" id="KW-0732">Signal</keyword>
<evidence type="ECO:0000256" key="8">
    <source>
        <dbReference type="SAM" id="MobiDB-lite"/>
    </source>
</evidence>
<evidence type="ECO:0000313" key="12">
    <source>
        <dbReference type="Proteomes" id="UP000319771"/>
    </source>
</evidence>
<feature type="compositionally biased region" description="Pro residues" evidence="8">
    <location>
        <begin position="24"/>
        <end position="41"/>
    </location>
</feature>
<proteinExistence type="predicted"/>
<dbReference type="InterPro" id="IPR051395">
    <property type="entry name" value="Cytochrome_c_Peroxidase/MauG"/>
</dbReference>
<organism evidence="11 12">
    <name type="scientific">Eiseniibacteriota bacterium</name>
    <dbReference type="NCBI Taxonomy" id="2212470"/>
    <lineage>
        <taxon>Bacteria</taxon>
        <taxon>Candidatus Eiseniibacteriota</taxon>
    </lineage>
</organism>
<dbReference type="InterPro" id="IPR036909">
    <property type="entry name" value="Cyt_c-like_dom_sf"/>
</dbReference>
<dbReference type="PROSITE" id="PS51007">
    <property type="entry name" value="CYTC"/>
    <property type="match status" value="2"/>
</dbReference>
<dbReference type="PANTHER" id="PTHR30600:SF10">
    <property type="entry name" value="BLL6722 PROTEIN"/>
    <property type="match status" value="1"/>
</dbReference>
<dbReference type="Gene3D" id="2.60.40.4070">
    <property type="match status" value="1"/>
</dbReference>
<evidence type="ECO:0000256" key="2">
    <source>
        <dbReference type="ARBA" id="ARBA00022617"/>
    </source>
</evidence>